<reference evidence="1 2" key="1">
    <citation type="submission" date="2015-02" db="EMBL/GenBank/DDBJ databases">
        <title>Nostoc linckia genome annotation.</title>
        <authorList>
            <person name="Zhou Z."/>
        </authorList>
    </citation>
    <scope>NUCLEOTIDE SEQUENCE [LARGE SCALE GENOMIC DNA]</scope>
    <source>
        <strain evidence="2">z8</strain>
    </source>
</reference>
<dbReference type="EMBL" id="LAHD01000103">
    <property type="protein sequence ID" value="PHJ98220.1"/>
    <property type="molecule type" value="Genomic_DNA"/>
</dbReference>
<dbReference type="InterPro" id="IPR007338">
    <property type="entry name" value="DUF416"/>
</dbReference>
<proteinExistence type="predicted"/>
<protein>
    <recommendedName>
        <fullName evidence="3">DUF416 family protein</fullName>
    </recommendedName>
</protein>
<accession>A0A9Q5Z7R3</accession>
<dbReference type="InterPro" id="IPR023381">
    <property type="entry name" value="YP001051499.1-like_dom_sf"/>
</dbReference>
<gene>
    <name evidence="1" type="ORF">VF08_27350</name>
</gene>
<name>A0A9Q5Z7R3_NOSLI</name>
<dbReference type="Proteomes" id="UP000222310">
    <property type="component" value="Unassembled WGS sequence"/>
</dbReference>
<organism evidence="1 2">
    <name type="scientific">Nostoc linckia z8</name>
    <dbReference type="NCBI Taxonomy" id="1628746"/>
    <lineage>
        <taxon>Bacteria</taxon>
        <taxon>Bacillati</taxon>
        <taxon>Cyanobacteriota</taxon>
        <taxon>Cyanophyceae</taxon>
        <taxon>Nostocales</taxon>
        <taxon>Nostocaceae</taxon>
        <taxon>Nostoc</taxon>
    </lineage>
</organism>
<dbReference type="GeneID" id="57098470"/>
<dbReference type="RefSeq" id="WP_099071338.1">
    <property type="nucleotide sequence ID" value="NZ_LAHD01000103.1"/>
</dbReference>
<dbReference type="Gene3D" id="1.20.1590.10">
    <property type="entry name" value="YP_001051499.1 domain like"/>
    <property type="match status" value="1"/>
</dbReference>
<evidence type="ECO:0008006" key="3">
    <source>
        <dbReference type="Google" id="ProtNLM"/>
    </source>
</evidence>
<dbReference type="AlphaFoldDB" id="A0A9Q5Z7R3"/>
<sequence>MNLKYGEFDILERELEAFTPMHRVAFATACCERLFPNYDIFLRAIREQDWKEQDPMREALDEIWEFLAGKVVDTSRFCQLLFNCETYPYDYENEQTAESQRAAWAICCTLELCLEPTPPNVISVAKHIEETLFEYLDCEMSEFENANWDKKSHKEVLEVITNHPFTVREMAKQSEDLQRLRETPTLTGEFLHWLRTSSENGGKSLLDLS</sequence>
<evidence type="ECO:0000313" key="2">
    <source>
        <dbReference type="Proteomes" id="UP000222310"/>
    </source>
</evidence>
<evidence type="ECO:0000313" key="1">
    <source>
        <dbReference type="EMBL" id="PHJ98220.1"/>
    </source>
</evidence>
<comment type="caution">
    <text evidence="1">The sequence shown here is derived from an EMBL/GenBank/DDBJ whole genome shotgun (WGS) entry which is preliminary data.</text>
</comment>
<dbReference type="Pfam" id="PF04222">
    <property type="entry name" value="DUF416"/>
    <property type="match status" value="1"/>
</dbReference>